<gene>
    <name evidence="10" type="ORF">C7C56_027195</name>
</gene>
<dbReference type="GO" id="GO:0007165">
    <property type="term" value="P:signal transduction"/>
    <property type="evidence" value="ECO:0007669"/>
    <property type="project" value="InterPro"/>
</dbReference>
<comment type="subcellular location">
    <subcellularLocation>
        <location evidence="1">Cell membrane</location>
        <topology evidence="1">Multi-pass membrane protein</topology>
    </subcellularLocation>
</comment>
<dbReference type="Pfam" id="PF00672">
    <property type="entry name" value="HAMP"/>
    <property type="match status" value="1"/>
</dbReference>
<dbReference type="Pfam" id="PF00990">
    <property type="entry name" value="GGDEF"/>
    <property type="match status" value="1"/>
</dbReference>
<dbReference type="PANTHER" id="PTHR46663">
    <property type="entry name" value="DIGUANYLATE CYCLASE DGCT-RELATED"/>
    <property type="match status" value="1"/>
</dbReference>
<evidence type="ECO:0000259" key="9">
    <source>
        <dbReference type="PROSITE" id="PS50887"/>
    </source>
</evidence>
<keyword evidence="4 7" id="KW-1133">Transmembrane helix</keyword>
<dbReference type="Gene3D" id="3.30.70.270">
    <property type="match status" value="1"/>
</dbReference>
<dbReference type="GO" id="GO:0005886">
    <property type="term" value="C:plasma membrane"/>
    <property type="evidence" value="ECO:0007669"/>
    <property type="project" value="UniProtKB-SubCell"/>
</dbReference>
<dbReference type="CDD" id="cd18773">
    <property type="entry name" value="PDC1_HK_sensor"/>
    <property type="match status" value="1"/>
</dbReference>
<reference evidence="10 11" key="1">
    <citation type="submission" date="2018-04" db="EMBL/GenBank/DDBJ databases">
        <title>Massilia violaceinigra sp. nov., a novel purple-pigmented bacterium isolated from Tianshan glacier, Xinjiang, China.</title>
        <authorList>
            <person name="Wang H."/>
        </authorList>
    </citation>
    <scope>NUCLEOTIDE SEQUENCE [LARGE SCALE GENOMIC DNA]</scope>
    <source>
        <strain evidence="10 11">B448-2</strain>
    </source>
</reference>
<evidence type="ECO:0000256" key="6">
    <source>
        <dbReference type="SAM" id="MobiDB-lite"/>
    </source>
</evidence>
<evidence type="ECO:0000256" key="7">
    <source>
        <dbReference type="SAM" id="Phobius"/>
    </source>
</evidence>
<feature type="domain" description="HAMP" evidence="8">
    <location>
        <begin position="325"/>
        <end position="377"/>
    </location>
</feature>
<dbReference type="CDD" id="cd01949">
    <property type="entry name" value="GGDEF"/>
    <property type="match status" value="1"/>
</dbReference>
<dbReference type="AlphaFoldDB" id="A0A2U2H922"/>
<dbReference type="SMART" id="SM00267">
    <property type="entry name" value="GGDEF"/>
    <property type="match status" value="1"/>
</dbReference>
<name>A0A2U2H922_9BURK</name>
<evidence type="ECO:0000313" key="11">
    <source>
        <dbReference type="Proteomes" id="UP000241421"/>
    </source>
</evidence>
<dbReference type="CDD" id="cd06225">
    <property type="entry name" value="HAMP"/>
    <property type="match status" value="1"/>
</dbReference>
<dbReference type="InterPro" id="IPR033479">
    <property type="entry name" value="dCache_1"/>
</dbReference>
<evidence type="ECO:0000256" key="4">
    <source>
        <dbReference type="ARBA" id="ARBA00022989"/>
    </source>
</evidence>
<dbReference type="NCBIfam" id="TIGR00254">
    <property type="entry name" value="GGDEF"/>
    <property type="match status" value="1"/>
</dbReference>
<organism evidence="10 11">
    <name type="scientific">Massilia glaciei</name>
    <dbReference type="NCBI Taxonomy" id="1524097"/>
    <lineage>
        <taxon>Bacteria</taxon>
        <taxon>Pseudomonadati</taxon>
        <taxon>Pseudomonadota</taxon>
        <taxon>Betaproteobacteria</taxon>
        <taxon>Burkholderiales</taxon>
        <taxon>Oxalobacteraceae</taxon>
        <taxon>Telluria group</taxon>
        <taxon>Massilia</taxon>
    </lineage>
</organism>
<dbReference type="EMBL" id="PXWF02000342">
    <property type="protein sequence ID" value="PWF39121.1"/>
    <property type="molecule type" value="Genomic_DNA"/>
</dbReference>
<dbReference type="PROSITE" id="PS50885">
    <property type="entry name" value="HAMP"/>
    <property type="match status" value="1"/>
</dbReference>
<dbReference type="PROSITE" id="PS50887">
    <property type="entry name" value="GGDEF"/>
    <property type="match status" value="1"/>
</dbReference>
<keyword evidence="5 7" id="KW-0472">Membrane</keyword>
<protein>
    <submittedName>
        <fullName evidence="10">GGDEF domain-containing protein</fullName>
    </submittedName>
</protein>
<proteinExistence type="predicted"/>
<keyword evidence="11" id="KW-1185">Reference proteome</keyword>
<evidence type="ECO:0000256" key="3">
    <source>
        <dbReference type="ARBA" id="ARBA00022692"/>
    </source>
</evidence>
<evidence type="ECO:0000256" key="5">
    <source>
        <dbReference type="ARBA" id="ARBA00023136"/>
    </source>
</evidence>
<dbReference type="InterPro" id="IPR043128">
    <property type="entry name" value="Rev_trsase/Diguanyl_cyclase"/>
</dbReference>
<accession>A0A2U2H922</accession>
<evidence type="ECO:0000256" key="1">
    <source>
        <dbReference type="ARBA" id="ARBA00004651"/>
    </source>
</evidence>
<dbReference type="SUPFAM" id="SSF55073">
    <property type="entry name" value="Nucleotide cyclase"/>
    <property type="match status" value="1"/>
</dbReference>
<comment type="caution">
    <text evidence="10">The sequence shown here is derived from an EMBL/GenBank/DDBJ whole genome shotgun (WGS) entry which is preliminary data.</text>
</comment>
<dbReference type="SUPFAM" id="SSF158472">
    <property type="entry name" value="HAMP domain-like"/>
    <property type="match status" value="1"/>
</dbReference>
<keyword evidence="3 7" id="KW-0812">Transmembrane</keyword>
<dbReference type="FunFam" id="3.30.70.270:FF:000001">
    <property type="entry name" value="Diguanylate cyclase domain protein"/>
    <property type="match status" value="1"/>
</dbReference>
<feature type="region of interest" description="Disordered" evidence="6">
    <location>
        <begin position="554"/>
        <end position="582"/>
    </location>
</feature>
<dbReference type="InterPro" id="IPR029787">
    <property type="entry name" value="Nucleotide_cyclase"/>
</dbReference>
<feature type="domain" description="GGDEF" evidence="9">
    <location>
        <begin position="420"/>
        <end position="556"/>
    </location>
</feature>
<evidence type="ECO:0000256" key="2">
    <source>
        <dbReference type="ARBA" id="ARBA00022475"/>
    </source>
</evidence>
<sequence>MMVWQQQCHLNDNTRNMMKPFSIKMRIVALTIGLLLTLVFFRLIVALPMMQSELHTLVSAQQFSIASYIARDIDHSINARRALLSGLAGRLPTELLADPVAMANWLKLQHQVNPLFSRGLSVIRADGTGVIADYPAKNGRDRIDFAGTEWFRTVLQGQAFIIGKPQRERVNGTPTMIMAASVRDGQNKIIAVLAGMTNLDAPGFLDGLQQTKLGGSGDFLLVAPDDNVFIGAGDPSLVLKRTPISEAYSRYVRTRTRPGDITIAPDGTEELSTVASVPSMGWVVVARLPTQEAYAPIEALRNVMLVGSLVVLLFLLGVFHLMLPRVMRPLTTVARSMRSMADGSTALAPLEVQTNDEVGDLVQGFNHLVACLAEKETALEASEARMAFLAHHDTLTGLYNRGMLEDHLQRALARAERHGLQLAILFCDLDGFKPVNDNFGHDVGDAVLVEVATRLSRGRRRTDTVARQGGDEFVLLLDDLEDGHVDAERLARQCLDALAQAYEVVGHRLALSASIGVAVYHGSGDAVSATQMMARADSAMYRAKRAGKNKICFNDEMTPRPNEQPANAAAPHGSTPARAHKQ</sequence>
<evidence type="ECO:0000259" key="8">
    <source>
        <dbReference type="PROSITE" id="PS50885"/>
    </source>
</evidence>
<dbReference type="InterPro" id="IPR000160">
    <property type="entry name" value="GGDEF_dom"/>
</dbReference>
<dbReference type="PANTHER" id="PTHR46663:SF3">
    <property type="entry name" value="SLL0267 PROTEIN"/>
    <property type="match status" value="1"/>
</dbReference>
<dbReference type="Proteomes" id="UP000241421">
    <property type="component" value="Unassembled WGS sequence"/>
</dbReference>
<feature type="transmembrane region" description="Helical" evidence="7">
    <location>
        <begin position="303"/>
        <end position="323"/>
    </location>
</feature>
<dbReference type="InterPro" id="IPR003660">
    <property type="entry name" value="HAMP_dom"/>
</dbReference>
<dbReference type="GO" id="GO:0003824">
    <property type="term" value="F:catalytic activity"/>
    <property type="evidence" value="ECO:0007669"/>
    <property type="project" value="UniProtKB-ARBA"/>
</dbReference>
<dbReference type="Gene3D" id="6.10.340.10">
    <property type="match status" value="1"/>
</dbReference>
<dbReference type="OrthoDB" id="8929028at2"/>
<dbReference type="Pfam" id="PF02743">
    <property type="entry name" value="dCache_1"/>
    <property type="match status" value="1"/>
</dbReference>
<dbReference type="CDD" id="cd18774">
    <property type="entry name" value="PDC2_HK_sensor"/>
    <property type="match status" value="1"/>
</dbReference>
<evidence type="ECO:0000313" key="10">
    <source>
        <dbReference type="EMBL" id="PWF39121.1"/>
    </source>
</evidence>
<dbReference type="InterPro" id="IPR052163">
    <property type="entry name" value="DGC-Regulatory_Protein"/>
</dbReference>
<keyword evidence="2" id="KW-1003">Cell membrane</keyword>
<dbReference type="Gene3D" id="3.30.450.20">
    <property type="entry name" value="PAS domain"/>
    <property type="match status" value="1"/>
</dbReference>